<dbReference type="Proteomes" id="UP000252147">
    <property type="component" value="Unassembled WGS sequence"/>
</dbReference>
<accession>A0A368BKG1</accession>
<evidence type="ECO:0000313" key="3">
    <source>
        <dbReference type="Proteomes" id="UP000252147"/>
    </source>
</evidence>
<dbReference type="InterPro" id="IPR010281">
    <property type="entry name" value="DUF885"/>
</dbReference>
<evidence type="ECO:0000256" key="1">
    <source>
        <dbReference type="SAM" id="Phobius"/>
    </source>
</evidence>
<feature type="transmembrane region" description="Helical" evidence="1">
    <location>
        <begin position="6"/>
        <end position="27"/>
    </location>
</feature>
<gene>
    <name evidence="2" type="ORF">DBW97_04135</name>
</gene>
<comment type="caution">
    <text evidence="2">The sequence shown here is derived from an EMBL/GenBank/DDBJ whole genome shotgun (WGS) entry which is preliminary data.</text>
</comment>
<dbReference type="Pfam" id="PF05960">
    <property type="entry name" value="DUF885"/>
    <property type="match status" value="1"/>
</dbReference>
<reference evidence="2 3" key="1">
    <citation type="journal article" date="2018" name="Microbiome">
        <title>Fine metagenomic profile of the Mediterranean stratified and mixed water columns revealed by assembly and recruitment.</title>
        <authorList>
            <person name="Haro-Moreno J.M."/>
            <person name="Lopez-Perez M."/>
            <person name="De La Torre J.R."/>
            <person name="Picazo A."/>
            <person name="Camacho A."/>
            <person name="Rodriguez-Valera F."/>
        </authorList>
    </citation>
    <scope>NUCLEOTIDE SEQUENCE [LARGE SCALE GENOMIC DNA]</scope>
    <source>
        <strain evidence="2">MED-G83</strain>
    </source>
</reference>
<dbReference type="EMBL" id="QOPD01000007">
    <property type="protein sequence ID" value="RCL37731.1"/>
    <property type="molecule type" value="Genomic_DNA"/>
</dbReference>
<dbReference type="PANTHER" id="PTHR33361">
    <property type="entry name" value="GLR0591 PROTEIN"/>
    <property type="match status" value="1"/>
</dbReference>
<keyword evidence="1" id="KW-1133">Transmembrane helix</keyword>
<evidence type="ECO:0000313" key="2">
    <source>
        <dbReference type="EMBL" id="RCL37731.1"/>
    </source>
</evidence>
<keyword evidence="1" id="KW-0472">Membrane</keyword>
<protein>
    <submittedName>
        <fullName evidence="2">DUF885 domain-containing protein</fullName>
    </submittedName>
</protein>
<dbReference type="AlphaFoldDB" id="A0A368BKG1"/>
<keyword evidence="1" id="KW-0812">Transmembrane</keyword>
<proteinExistence type="predicted"/>
<dbReference type="PANTHER" id="PTHR33361:SF2">
    <property type="entry name" value="DUF885 DOMAIN-CONTAINING PROTEIN"/>
    <property type="match status" value="1"/>
</dbReference>
<name>A0A368BKG1_9GAMM</name>
<organism evidence="2 3">
    <name type="scientific">SAR86 cluster bacterium</name>
    <dbReference type="NCBI Taxonomy" id="2030880"/>
    <lineage>
        <taxon>Bacteria</taxon>
        <taxon>Pseudomonadati</taxon>
        <taxon>Pseudomonadota</taxon>
        <taxon>Gammaproteobacteria</taxon>
        <taxon>SAR86 cluster</taxon>
    </lineage>
</organism>
<sequence>MKFGQFISVILIAAIVGIASNFAYSYLTTEKKNADEMNFEEFLDENWETTLEKSPYFASLLGDKRYDDKVSSNSVADFYDNRDYEEYVLKVLDSINSGNLSEENQLNYRLLKLDYEVSLEGRKYPSFYMRLNQRGGVQDYYDYGNRLSFTTKSDYLNWFERVKGYTQNVKNSLINNREGLSKGYTQPRLVTEGVVSQIESLLGAEIDSHPYLRVFLGSDEVLGKDDAQELISNVKTYILEELNPAYQELATFLREEYLPQSRAGIGIKEVPNGREWYEYLARYHTTTDLTPDEIHEIGLQEVARIRSEMEDVMDSVAWEGDFRSFLEFLRTDPQFYYETGEELLDAYRAMSKKIDAYMPTLFNKLPRAPYGVIPIPMESAPFTTTAYYNAPSAGRPGYFYANLYKPETRPKYEIPVLTVHEAVPGHHHQISLAQELENVPNFRNYLSFTAFVEGWGLYSEQLGESMGLYEDPYDKIGQLTYDMWRAIRLVVDTGMHYKDWTRDDAINLFLENTAKTQQDIENEVDRYIAWPGQALAYKIGQLKIMDLRDKAKAELGDNFDIRDYHDFILSFGSIPLSIMEEKVDEFIAENR</sequence>